<dbReference type="CDD" id="cd00332">
    <property type="entry name" value="PAL-HAL"/>
    <property type="match status" value="1"/>
</dbReference>
<keyword evidence="1 2" id="KW-0456">Lyase</keyword>
<keyword evidence="3" id="KW-1185">Reference proteome</keyword>
<dbReference type="RefSeq" id="WP_208567660.1">
    <property type="nucleotide sequence ID" value="NZ_JAGFWR010000006.1"/>
</dbReference>
<protein>
    <submittedName>
        <fullName evidence="2">Aromatic amino acid lyase</fullName>
    </submittedName>
</protein>
<dbReference type="EMBL" id="JAGFWR010000006">
    <property type="protein sequence ID" value="MBO4162012.1"/>
    <property type="molecule type" value="Genomic_DNA"/>
</dbReference>
<dbReference type="InterPro" id="IPR024083">
    <property type="entry name" value="Fumarase/histidase_N"/>
</dbReference>
<evidence type="ECO:0000313" key="3">
    <source>
        <dbReference type="Proteomes" id="UP000671399"/>
    </source>
</evidence>
<name>A0ABS3V8S6_9ACTN</name>
<evidence type="ECO:0000256" key="1">
    <source>
        <dbReference type="ARBA" id="ARBA00023239"/>
    </source>
</evidence>
<organism evidence="2 3">
    <name type="scientific">Micromonospora antibiotica</name>
    <dbReference type="NCBI Taxonomy" id="2807623"/>
    <lineage>
        <taxon>Bacteria</taxon>
        <taxon>Bacillati</taxon>
        <taxon>Actinomycetota</taxon>
        <taxon>Actinomycetes</taxon>
        <taxon>Micromonosporales</taxon>
        <taxon>Micromonosporaceae</taxon>
        <taxon>Micromonospora</taxon>
    </lineage>
</organism>
<gene>
    <name evidence="2" type="ORF">JQN83_14500</name>
</gene>
<evidence type="ECO:0000313" key="2">
    <source>
        <dbReference type="EMBL" id="MBO4162012.1"/>
    </source>
</evidence>
<accession>A0ABS3V8S6</accession>
<dbReference type="Proteomes" id="UP000671399">
    <property type="component" value="Unassembled WGS sequence"/>
</dbReference>
<dbReference type="InterPro" id="IPR022313">
    <property type="entry name" value="Phe/His_NH3-lyase_AS"/>
</dbReference>
<dbReference type="Gene3D" id="1.20.200.10">
    <property type="entry name" value="Fumarase/aspartase (Central domain)"/>
    <property type="match status" value="1"/>
</dbReference>
<dbReference type="InterPro" id="IPR008948">
    <property type="entry name" value="L-Aspartase-like"/>
</dbReference>
<dbReference type="PANTHER" id="PTHR10362">
    <property type="entry name" value="HISTIDINE AMMONIA-LYASE"/>
    <property type="match status" value="1"/>
</dbReference>
<dbReference type="SUPFAM" id="SSF48557">
    <property type="entry name" value="L-aspartase-like"/>
    <property type="match status" value="1"/>
</dbReference>
<dbReference type="Gene3D" id="1.10.275.10">
    <property type="entry name" value="Fumarase/aspartase (N-terminal domain)"/>
    <property type="match status" value="1"/>
</dbReference>
<dbReference type="GO" id="GO:0016829">
    <property type="term" value="F:lyase activity"/>
    <property type="evidence" value="ECO:0007669"/>
    <property type="project" value="UniProtKB-KW"/>
</dbReference>
<comment type="caution">
    <text evidence="2">The sequence shown here is derived from an EMBL/GenBank/DDBJ whole genome shotgun (WGS) entry which is preliminary data.</text>
</comment>
<dbReference type="Pfam" id="PF00221">
    <property type="entry name" value="Lyase_aromatic"/>
    <property type="match status" value="1"/>
</dbReference>
<proteinExistence type="predicted"/>
<dbReference type="InterPro" id="IPR001106">
    <property type="entry name" value="Aromatic_Lyase"/>
</dbReference>
<sequence>MITITGHSLTINDVARVAIGRETVELDEQALQRTREAHERITEWGMNQRPMYGVNTGFGEMAHVTVPARYMSELQVNLLRGCAAGCSEVFDEPEARAILLARLNCLARGYSGVSTETLSLMAELLNRGITPVIPKQGSLGASGDLSPLSHMGLPLIGEGEVFFGGDRVPSMDALQANGLKPVVLGYKEGLALNNGTSAMTGVAAIALLEAHDLLENAVLLASVAIQCLRGSAAAYDALGHELKGHPGQIQIAERLRSLLTGSKLTRRHAELMTAIEQQTGDDDAVTDTGIYIQNAYSLRCVPQILGPVVETIAFCRGIVERELNSCNDNPLVFASADTSFHGGNFHGQYVAMACDYLAIALTEIGVLAERQLNRLVDPATSGELPDFLALTDSGLSFGLMGAQFLATSVASENLDLAAPSSVKTIPSNGQNQDVVSMGLNAARRCLQLSANVSTILGVLGAACYQSAHILGAEQLSEPGRQWFAHTTQTVGPHDETIPVSTMLSAARSSLLSQEGAELAHKYVNLA</sequence>
<dbReference type="PROSITE" id="PS00488">
    <property type="entry name" value="PAL_HISTIDASE"/>
    <property type="match status" value="1"/>
</dbReference>
<reference evidence="2 3" key="1">
    <citation type="submission" date="2021-03" db="EMBL/GenBank/DDBJ databases">
        <authorList>
            <person name="Lee D.-H."/>
        </authorList>
    </citation>
    <scope>NUCLEOTIDE SEQUENCE [LARGE SCALE GENOMIC DNA]</scope>
    <source>
        <strain evidence="2 3">MMS20-R2-23</strain>
    </source>
</reference>